<dbReference type="SMART" id="SM00387">
    <property type="entry name" value="HATPase_c"/>
    <property type="match status" value="1"/>
</dbReference>
<evidence type="ECO:0000256" key="4">
    <source>
        <dbReference type="ARBA" id="ARBA00012438"/>
    </source>
</evidence>
<dbReference type="InterPro" id="IPR050482">
    <property type="entry name" value="Sensor_HK_TwoCompSys"/>
</dbReference>
<comment type="catalytic activity">
    <reaction evidence="1">
        <text>ATP + protein L-histidine = ADP + protein N-phospho-L-histidine.</text>
        <dbReference type="EC" id="2.7.13.3"/>
    </reaction>
</comment>
<evidence type="ECO:0000313" key="18">
    <source>
        <dbReference type="Proteomes" id="UP000776164"/>
    </source>
</evidence>
<dbReference type="InterPro" id="IPR005467">
    <property type="entry name" value="His_kinase_dom"/>
</dbReference>
<keyword evidence="9" id="KW-0479">Metal-binding</keyword>
<keyword evidence="11" id="KW-0408">Iron</keyword>
<evidence type="ECO:0000256" key="9">
    <source>
        <dbReference type="ARBA" id="ARBA00022723"/>
    </source>
</evidence>
<evidence type="ECO:0000313" key="17">
    <source>
        <dbReference type="EMBL" id="MBM7473654.1"/>
    </source>
</evidence>
<evidence type="ECO:0000256" key="14">
    <source>
        <dbReference type="ARBA" id="ARBA00024827"/>
    </source>
</evidence>
<evidence type="ECO:0000256" key="7">
    <source>
        <dbReference type="ARBA" id="ARBA00022490"/>
    </source>
</evidence>
<dbReference type="PRINTS" id="PR00344">
    <property type="entry name" value="BCTRLSENSOR"/>
</dbReference>
<comment type="function">
    <text evidence="14">Member of the two-component regulatory system NreB/NreC involved in the control of dissimilatory nitrate/nitrite reduction in response to oxygen. NreB functions as a direct oxygen sensor histidine kinase which is autophosphorylated, in the absence of oxygen, probably at the conserved histidine residue, and transfers its phosphate group probably to a conserved aspartate residue of NreC. NreB/NreC activates the expression of the nitrate (narGHJI) and nitrite (nir) reductase operons, as well as the putative nitrate transporter gene narT.</text>
</comment>
<dbReference type="CDD" id="cd16917">
    <property type="entry name" value="HATPase_UhpB-NarQ-NarX-like"/>
    <property type="match status" value="1"/>
</dbReference>
<evidence type="ECO:0000256" key="5">
    <source>
        <dbReference type="ARBA" id="ARBA00017322"/>
    </source>
</evidence>
<evidence type="ECO:0000256" key="15">
    <source>
        <dbReference type="ARBA" id="ARBA00030800"/>
    </source>
</evidence>
<dbReference type="EC" id="2.7.13.3" evidence="4"/>
<dbReference type="Gene3D" id="1.20.5.1930">
    <property type="match status" value="1"/>
</dbReference>
<dbReference type="InterPro" id="IPR036890">
    <property type="entry name" value="HATPase_C_sf"/>
</dbReference>
<comment type="cofactor">
    <cofactor evidence="2">
        <name>[4Fe-4S] cluster</name>
        <dbReference type="ChEBI" id="CHEBI:49883"/>
    </cofactor>
</comment>
<keyword evidence="12" id="KW-0902">Two-component regulatory system</keyword>
<evidence type="ECO:0000256" key="8">
    <source>
        <dbReference type="ARBA" id="ARBA00022679"/>
    </source>
</evidence>
<protein>
    <recommendedName>
        <fullName evidence="5">Oxygen sensor histidine kinase NreB</fullName>
        <ecNumber evidence="4">2.7.13.3</ecNumber>
    </recommendedName>
    <alternativeName>
        <fullName evidence="15">Nitrogen regulation protein B</fullName>
    </alternativeName>
</protein>
<gene>
    <name evidence="17" type="ORF">JOE66_003288</name>
</gene>
<organism evidence="17 18">
    <name type="scientific">Subtercola frigoramans</name>
    <dbReference type="NCBI Taxonomy" id="120298"/>
    <lineage>
        <taxon>Bacteria</taxon>
        <taxon>Bacillati</taxon>
        <taxon>Actinomycetota</taxon>
        <taxon>Actinomycetes</taxon>
        <taxon>Micrococcales</taxon>
        <taxon>Microbacteriaceae</taxon>
        <taxon>Subtercola</taxon>
    </lineage>
</organism>
<evidence type="ECO:0000256" key="10">
    <source>
        <dbReference type="ARBA" id="ARBA00022777"/>
    </source>
</evidence>
<dbReference type="Proteomes" id="UP000776164">
    <property type="component" value="Unassembled WGS sequence"/>
</dbReference>
<keyword evidence="8" id="KW-0808">Transferase</keyword>
<dbReference type="PROSITE" id="PS50109">
    <property type="entry name" value="HIS_KIN"/>
    <property type="match status" value="1"/>
</dbReference>
<evidence type="ECO:0000256" key="6">
    <source>
        <dbReference type="ARBA" id="ARBA00022485"/>
    </source>
</evidence>
<dbReference type="EMBL" id="JAFBBU010000001">
    <property type="protein sequence ID" value="MBM7473654.1"/>
    <property type="molecule type" value="Genomic_DNA"/>
</dbReference>
<keyword evidence="18" id="KW-1185">Reference proteome</keyword>
<accession>A0ABS2L9A1</accession>
<keyword evidence="7" id="KW-0963">Cytoplasm</keyword>
<dbReference type="SUPFAM" id="SSF55874">
    <property type="entry name" value="ATPase domain of HSP90 chaperone/DNA topoisomerase II/histidine kinase"/>
    <property type="match status" value="1"/>
</dbReference>
<dbReference type="Pfam" id="PF02518">
    <property type="entry name" value="HATPase_c"/>
    <property type="match status" value="1"/>
</dbReference>
<dbReference type="InterPro" id="IPR003594">
    <property type="entry name" value="HATPase_dom"/>
</dbReference>
<dbReference type="InterPro" id="IPR004358">
    <property type="entry name" value="Sig_transdc_His_kin-like_C"/>
</dbReference>
<reference evidence="17 18" key="1">
    <citation type="submission" date="2021-01" db="EMBL/GenBank/DDBJ databases">
        <title>Sequencing the genomes of 1000 actinobacteria strains.</title>
        <authorList>
            <person name="Klenk H.-P."/>
        </authorList>
    </citation>
    <scope>NUCLEOTIDE SEQUENCE [LARGE SCALE GENOMIC DNA]</scope>
    <source>
        <strain evidence="17 18">DSM 13057</strain>
    </source>
</reference>
<evidence type="ECO:0000256" key="3">
    <source>
        <dbReference type="ARBA" id="ARBA00004496"/>
    </source>
</evidence>
<dbReference type="Pfam" id="PF07730">
    <property type="entry name" value="HisKA_3"/>
    <property type="match status" value="1"/>
</dbReference>
<keyword evidence="10 17" id="KW-0418">Kinase</keyword>
<comment type="subcellular location">
    <subcellularLocation>
        <location evidence="3">Cytoplasm</location>
    </subcellularLocation>
</comment>
<evidence type="ECO:0000256" key="2">
    <source>
        <dbReference type="ARBA" id="ARBA00001966"/>
    </source>
</evidence>
<keyword evidence="6" id="KW-0004">4Fe-4S</keyword>
<sequence length="333" mass="36223">METRNPPSGFDDSVVIVDSSGQVLEVNDHFRIWPGHAAVPGASADFWSSEAAAPLVQRRFLLANVATAGGVTRLVERVSGRWARISIHRIEPENRESPLAVVYRDIDSVVSAEEELKRLRLKILTIQEDERRAISQNLHDELGQGMTALLFTVRALDDVAPASPELSRAVRDATAQVELLTRRMRQIFYRIRPPSLRDASLPEAMADYCATTAQSSGLKILFDAEDAIPAMDGAKATALYRLLQEGLNNAIKHASAQSVWVTLGTDADSVYIAVEDDGRGFDKESSSAGIGIAGLRERFSMLEGDSHVDTRPGGGTRLSGSVPVNVMTERSAT</sequence>
<comment type="caution">
    <text evidence="17">The sequence shown here is derived from an EMBL/GenBank/DDBJ whole genome shotgun (WGS) entry which is preliminary data.</text>
</comment>
<evidence type="ECO:0000256" key="1">
    <source>
        <dbReference type="ARBA" id="ARBA00000085"/>
    </source>
</evidence>
<evidence type="ECO:0000256" key="11">
    <source>
        <dbReference type="ARBA" id="ARBA00023004"/>
    </source>
</evidence>
<dbReference type="PANTHER" id="PTHR24421:SF58">
    <property type="entry name" value="SIGNAL TRANSDUCTION HISTIDINE-PROTEIN KINASE_PHOSPHATASE UHPB"/>
    <property type="match status" value="1"/>
</dbReference>
<keyword evidence="13" id="KW-0411">Iron-sulfur</keyword>
<proteinExistence type="predicted"/>
<dbReference type="Gene3D" id="3.30.565.10">
    <property type="entry name" value="Histidine kinase-like ATPase, C-terminal domain"/>
    <property type="match status" value="1"/>
</dbReference>
<name>A0ABS2L9A1_9MICO</name>
<dbReference type="GO" id="GO:0016301">
    <property type="term" value="F:kinase activity"/>
    <property type="evidence" value="ECO:0007669"/>
    <property type="project" value="UniProtKB-KW"/>
</dbReference>
<evidence type="ECO:0000256" key="12">
    <source>
        <dbReference type="ARBA" id="ARBA00023012"/>
    </source>
</evidence>
<dbReference type="PANTHER" id="PTHR24421">
    <property type="entry name" value="NITRATE/NITRITE SENSOR PROTEIN NARX-RELATED"/>
    <property type="match status" value="1"/>
</dbReference>
<evidence type="ECO:0000259" key="16">
    <source>
        <dbReference type="PROSITE" id="PS50109"/>
    </source>
</evidence>
<evidence type="ECO:0000256" key="13">
    <source>
        <dbReference type="ARBA" id="ARBA00023014"/>
    </source>
</evidence>
<dbReference type="RefSeq" id="WP_205111266.1">
    <property type="nucleotide sequence ID" value="NZ_BAAAHT010000001.1"/>
</dbReference>
<dbReference type="InterPro" id="IPR011712">
    <property type="entry name" value="Sig_transdc_His_kin_sub3_dim/P"/>
</dbReference>
<feature type="domain" description="Histidine kinase" evidence="16">
    <location>
        <begin position="137"/>
        <end position="326"/>
    </location>
</feature>